<dbReference type="AlphaFoldDB" id="A0AA38RGN0"/>
<keyword evidence="3" id="KW-1185">Reference proteome</keyword>
<protein>
    <submittedName>
        <fullName evidence="2">Uncharacterized protein</fullName>
    </submittedName>
</protein>
<dbReference type="Proteomes" id="UP001174691">
    <property type="component" value="Unassembled WGS sequence"/>
</dbReference>
<feature type="compositionally biased region" description="Low complexity" evidence="1">
    <location>
        <begin position="85"/>
        <end position="99"/>
    </location>
</feature>
<proteinExistence type="predicted"/>
<feature type="region of interest" description="Disordered" evidence="1">
    <location>
        <begin position="66"/>
        <end position="108"/>
    </location>
</feature>
<reference evidence="2" key="1">
    <citation type="submission" date="2022-07" db="EMBL/GenBank/DDBJ databases">
        <title>Fungi with potential for degradation of polypropylene.</title>
        <authorList>
            <person name="Gostincar C."/>
        </authorList>
    </citation>
    <scope>NUCLEOTIDE SEQUENCE</scope>
    <source>
        <strain evidence="2">EXF-13287</strain>
    </source>
</reference>
<sequence length="108" mass="12016">MTPNQARVIEATVRDPAEPEVQMPLRDSFTHELQRSEHTAQQRDKSFGCSGCRRVLAWRHFTVSDVGDRPMSSVSREFREERCPSLSSDSSGKASSSTTEDGDEDSGP</sequence>
<feature type="region of interest" description="Disordered" evidence="1">
    <location>
        <begin position="1"/>
        <end position="20"/>
    </location>
</feature>
<accession>A0AA38RGN0</accession>
<name>A0AA38RGN0_9PEZI</name>
<dbReference type="EMBL" id="JANBVN010000279">
    <property type="protein sequence ID" value="KAJ9130234.1"/>
    <property type="molecule type" value="Genomic_DNA"/>
</dbReference>
<gene>
    <name evidence="2" type="ORF">NKR19_g9984</name>
</gene>
<organism evidence="2 3">
    <name type="scientific">Coniochaeta hoffmannii</name>
    <dbReference type="NCBI Taxonomy" id="91930"/>
    <lineage>
        <taxon>Eukaryota</taxon>
        <taxon>Fungi</taxon>
        <taxon>Dikarya</taxon>
        <taxon>Ascomycota</taxon>
        <taxon>Pezizomycotina</taxon>
        <taxon>Sordariomycetes</taxon>
        <taxon>Sordariomycetidae</taxon>
        <taxon>Coniochaetales</taxon>
        <taxon>Coniochaetaceae</taxon>
        <taxon>Coniochaeta</taxon>
    </lineage>
</organism>
<evidence type="ECO:0000313" key="3">
    <source>
        <dbReference type="Proteomes" id="UP001174691"/>
    </source>
</evidence>
<evidence type="ECO:0000256" key="1">
    <source>
        <dbReference type="SAM" id="MobiDB-lite"/>
    </source>
</evidence>
<evidence type="ECO:0000313" key="2">
    <source>
        <dbReference type="EMBL" id="KAJ9130234.1"/>
    </source>
</evidence>
<comment type="caution">
    <text evidence="2">The sequence shown here is derived from an EMBL/GenBank/DDBJ whole genome shotgun (WGS) entry which is preliminary data.</text>
</comment>